<keyword evidence="1" id="KW-0812">Transmembrane</keyword>
<sequence length="94" mass="10110">MIGHSILYKEPSGEEKHTGMVGRLHADALLTIFLTGLAAASATAITWLRTVSTIASNVRAAFVFTLAAATLSTRQKAQRNACMYWISALTIKSN</sequence>
<name>A0AAI8ZNC8_YERFR</name>
<dbReference type="RefSeq" id="WP_057642738.1">
    <property type="nucleotide sequence ID" value="NZ_CABMMF010000002.1"/>
</dbReference>
<keyword evidence="1" id="KW-0472">Membrane</keyword>
<evidence type="ECO:0000313" key="3">
    <source>
        <dbReference type="Proteomes" id="UP000046784"/>
    </source>
</evidence>
<dbReference type="EMBL" id="CGCB01000002">
    <property type="protein sequence ID" value="CFQ87738.1"/>
    <property type="molecule type" value="Genomic_DNA"/>
</dbReference>
<accession>A0AAI8ZNC8</accession>
<dbReference type="Proteomes" id="UP000046784">
    <property type="component" value="Unassembled WGS sequence"/>
</dbReference>
<evidence type="ECO:0000313" key="2">
    <source>
        <dbReference type="EMBL" id="CFQ87738.1"/>
    </source>
</evidence>
<proteinExistence type="predicted"/>
<reference evidence="2 3" key="1">
    <citation type="submission" date="2015-03" db="EMBL/GenBank/DDBJ databases">
        <authorList>
            <consortium name="Pathogen Informatics"/>
            <person name="Murphy D."/>
        </authorList>
    </citation>
    <scope>NUCLEOTIDE SEQUENCE [LARGE SCALE GENOMIC DNA]</scope>
    <source>
        <strain evidence="2 3">3400/83</strain>
    </source>
</reference>
<dbReference type="AlphaFoldDB" id="A0AAI8ZNC8"/>
<protein>
    <submittedName>
        <fullName evidence="2">Uncharacterized protein</fullName>
    </submittedName>
</protein>
<gene>
    <name evidence="2" type="ORF">ERS008524_00576</name>
</gene>
<keyword evidence="1" id="KW-1133">Transmembrane helix</keyword>
<feature type="transmembrane region" description="Helical" evidence="1">
    <location>
        <begin position="28"/>
        <end position="48"/>
    </location>
</feature>
<comment type="caution">
    <text evidence="2">The sequence shown here is derived from an EMBL/GenBank/DDBJ whole genome shotgun (WGS) entry which is preliminary data.</text>
</comment>
<organism evidence="2 3">
    <name type="scientific">Yersinia frederiksenii</name>
    <dbReference type="NCBI Taxonomy" id="29484"/>
    <lineage>
        <taxon>Bacteria</taxon>
        <taxon>Pseudomonadati</taxon>
        <taxon>Pseudomonadota</taxon>
        <taxon>Gammaproteobacteria</taxon>
        <taxon>Enterobacterales</taxon>
        <taxon>Yersiniaceae</taxon>
        <taxon>Yersinia</taxon>
    </lineage>
</organism>
<evidence type="ECO:0000256" key="1">
    <source>
        <dbReference type="SAM" id="Phobius"/>
    </source>
</evidence>